<dbReference type="Proteomes" id="UP000786183">
    <property type="component" value="Unassembled WGS sequence"/>
</dbReference>
<dbReference type="InterPro" id="IPR038763">
    <property type="entry name" value="DHH_sf"/>
</dbReference>
<name>A0ABS7WUL1_9BACT</name>
<keyword evidence="2" id="KW-1185">Reference proteome</keyword>
<evidence type="ECO:0000313" key="2">
    <source>
        <dbReference type="Proteomes" id="UP000786183"/>
    </source>
</evidence>
<accession>A0ABS7WUL1</accession>
<evidence type="ECO:0000313" key="1">
    <source>
        <dbReference type="EMBL" id="MBZ7987709.1"/>
    </source>
</evidence>
<dbReference type="PANTHER" id="PTHR42146:SF1">
    <property type="entry name" value="OLIGORIBONUCLEASE NRNB"/>
    <property type="match status" value="1"/>
</dbReference>
<dbReference type="EMBL" id="JACGBB010000013">
    <property type="protein sequence ID" value="MBZ7987709.1"/>
    <property type="molecule type" value="Genomic_DNA"/>
</dbReference>
<protein>
    <submittedName>
        <fullName evidence="1">3'-to-5' oligoribonuclease B</fullName>
    </submittedName>
</protein>
<sequence length="340" mass="39910">MKLYHLSHTDLDGYSCQYVTRFYFKDYEFFNSNYGKEIEEKFDLIIDKIKQNPEQKAMILITDLNPIESVCEKFDLKVKEFNNVKLLLLDHHQTGLDCMQKYPWYFLDSKRCATKITYDFFSNIFYKDEKLSKLVDIVNAIDIWLSDSEYFELAKSLMQLVSSAKELNRTLFSKEQNEYIMFLIEKAQDYFEYEDANIKLEDNIHFIKKDFFKQEKNNTLCNLISAKIVKLLETNKDEYTIFYKDKKGLLAYDIGNVSVIGNDFLVKNPDYDFFLEINPGKKVSLRANNKIDVSEFAKIAFNGGGHANASGGVLLTYKDSSIYSKIKEQVKTHLEKFNEK</sequence>
<dbReference type="PANTHER" id="PTHR42146">
    <property type="entry name" value="3',5'-CYCLIC-NUCLEOTIDE PHOSPHODIESTERASE"/>
    <property type="match status" value="1"/>
</dbReference>
<dbReference type="Gene3D" id="3.10.310.30">
    <property type="match status" value="1"/>
</dbReference>
<proteinExistence type="predicted"/>
<dbReference type="SUPFAM" id="SSF64182">
    <property type="entry name" value="DHH phosphoesterases"/>
    <property type="match status" value="1"/>
</dbReference>
<dbReference type="RefSeq" id="WP_172232020.1">
    <property type="nucleotide sequence ID" value="NZ_CP035946.1"/>
</dbReference>
<gene>
    <name evidence="1" type="ORF">AVCANL283_06295</name>
</gene>
<reference evidence="1 2" key="1">
    <citation type="submission" date="2020-07" db="EMBL/GenBank/DDBJ databases">
        <title>Transfer of Campylobacter canadensis to the novel genus Avispirillum gen. nov., that also includes two novel species recovered from migratory waterfowl: Avispirillum anseris sp. nov. and Avispirillum brantae sp. nov.</title>
        <authorList>
            <person name="Miller W.G."/>
            <person name="Chapman M.H."/>
            <person name="Yee E."/>
            <person name="Inglis G.D."/>
        </authorList>
    </citation>
    <scope>NUCLEOTIDE SEQUENCE [LARGE SCALE GENOMIC DNA]</scope>
    <source>
        <strain evidence="1 2">L283</strain>
    </source>
</reference>
<comment type="caution">
    <text evidence="1">The sequence shown here is derived from an EMBL/GenBank/DDBJ whole genome shotgun (WGS) entry which is preliminary data.</text>
</comment>
<dbReference type="InterPro" id="IPR052968">
    <property type="entry name" value="Nucleotide_metab_enz"/>
</dbReference>
<organism evidence="1 2">
    <name type="scientific">Campylobacter canadensis</name>
    <dbReference type="NCBI Taxonomy" id="449520"/>
    <lineage>
        <taxon>Bacteria</taxon>
        <taxon>Pseudomonadati</taxon>
        <taxon>Campylobacterota</taxon>
        <taxon>Epsilonproteobacteria</taxon>
        <taxon>Campylobacterales</taxon>
        <taxon>Campylobacteraceae</taxon>
        <taxon>Campylobacter</taxon>
    </lineage>
</organism>